<dbReference type="EMBL" id="CP013251">
    <property type="protein sequence ID" value="AMO55694.1"/>
    <property type="molecule type" value="Genomic_DNA"/>
</dbReference>
<accession>A0A142BAB8</accession>
<protein>
    <recommendedName>
        <fullName evidence="2">Nucleoside transporter/FeoB GTPase Gate domain-containing protein</fullName>
    </recommendedName>
</protein>
<dbReference type="Pfam" id="PF07670">
    <property type="entry name" value="Gate"/>
    <property type="match status" value="1"/>
</dbReference>
<dbReference type="KEGG" id="emp:EZMO1_1528"/>
<feature type="transmembrane region" description="Helical" evidence="1">
    <location>
        <begin position="22"/>
        <end position="44"/>
    </location>
</feature>
<reference evidence="3" key="2">
    <citation type="journal article" date="2016" name="Front. Microbiol.">
        <title>Genomic Insight into the Host-Endosymbiont Relationship of Endozoicomonas montiporae CL-33(T) with its Coral Host.</title>
        <authorList>
            <person name="Ding J.-Y."/>
            <person name="Shiu J.-H."/>
            <person name="Chen W.-M."/>
            <person name="Chiang Y.-R."/>
            <person name="Tang S.-L."/>
        </authorList>
    </citation>
    <scope>NUCLEOTIDE SEQUENCE [LARGE SCALE GENOMIC DNA]</scope>
    <source>
        <strain evidence="3">CL-33</strain>
    </source>
</reference>
<dbReference type="Proteomes" id="UP000071065">
    <property type="component" value="Chromosome"/>
</dbReference>
<dbReference type="RefSeq" id="WP_034874320.1">
    <property type="nucleotide sequence ID" value="NZ_CP013251.1"/>
</dbReference>
<dbReference type="STRING" id="570277.EZMO1_1528"/>
<dbReference type="AlphaFoldDB" id="A0A142BAB8"/>
<proteinExistence type="predicted"/>
<feature type="transmembrane region" description="Helical" evidence="1">
    <location>
        <begin position="398"/>
        <end position="419"/>
    </location>
</feature>
<feature type="transmembrane region" description="Helical" evidence="1">
    <location>
        <begin position="138"/>
        <end position="166"/>
    </location>
</feature>
<feature type="transmembrane region" description="Helical" evidence="1">
    <location>
        <begin position="56"/>
        <end position="77"/>
    </location>
</feature>
<feature type="domain" description="Nucleoside transporter/FeoB GTPase Gate" evidence="2">
    <location>
        <begin position="138"/>
        <end position="236"/>
    </location>
</feature>
<evidence type="ECO:0000256" key="1">
    <source>
        <dbReference type="SAM" id="Phobius"/>
    </source>
</evidence>
<evidence type="ECO:0000313" key="3">
    <source>
        <dbReference type="EMBL" id="AMO55694.1"/>
    </source>
</evidence>
<dbReference type="InterPro" id="IPR011642">
    <property type="entry name" value="Gate_dom"/>
</dbReference>
<feature type="transmembrane region" description="Helical" evidence="1">
    <location>
        <begin position="213"/>
        <end position="234"/>
    </location>
</feature>
<keyword evidence="1" id="KW-0812">Transmembrane</keyword>
<feature type="transmembrane region" description="Helical" evidence="1">
    <location>
        <begin position="98"/>
        <end position="118"/>
    </location>
</feature>
<reference evidence="3" key="1">
    <citation type="submission" date="2015-11" db="EMBL/GenBank/DDBJ databases">
        <authorList>
            <person name="Zhang Y."/>
            <person name="Guo Z."/>
        </authorList>
    </citation>
    <scope>NUCLEOTIDE SEQUENCE</scope>
    <source>
        <strain evidence="3">CL-33</strain>
    </source>
</reference>
<gene>
    <name evidence="3" type="ORF">EZMO1_1528</name>
</gene>
<feature type="transmembrane region" description="Helical" evidence="1">
    <location>
        <begin position="431"/>
        <end position="452"/>
    </location>
</feature>
<keyword evidence="1" id="KW-1133">Transmembrane helix</keyword>
<name>A0A142BAB8_9GAMM</name>
<evidence type="ECO:0000259" key="2">
    <source>
        <dbReference type="Pfam" id="PF07670"/>
    </source>
</evidence>
<sequence length="453" mass="49005">MSDHVVPAAEGRNMLMFLIPSFSGILFFMAPVFIDGAMSFPLALMAKTLKSLLGDAMLPLVTGVITLTAVVSLWASLLKPELTRRSSLFNSLFNTSPAWLLIRVLAAVFALATLNQWGPEMIWGADTGSMVLHDLLPSLFVTFIFAGLLLPLLLNFGLLELLGTLLSKIMRPLFRLPGRAAIDCLSSWLGDGTVGVMLTNKQYEDKQYTQREATVVASMFSTVGITFSLVVLTQVGLQHLFVPFYLSICVSGVLAAIVLQRIPPLSNKKDLFIDGTSRDADSELIPEGYIAFSYGLELALKRAASISSLGDIARHGLKNALDMVFGVLPAVMTIGTIGLIIAESTPLFSLLVTPFIPLLEMLQLPEAAAASETILVGFADMYVPSILAASIDSDMTRFVIAAVSVTQLIFMSETGAVILGSKIPLNLMELIVIFLLRTIITLPVITLFAHFIF</sequence>
<dbReference type="PATRIC" id="fig|570277.3.peg.1649"/>
<organism evidence="3">
    <name type="scientific">Endozoicomonas montiporae CL-33</name>
    <dbReference type="NCBI Taxonomy" id="570277"/>
    <lineage>
        <taxon>Bacteria</taxon>
        <taxon>Pseudomonadati</taxon>
        <taxon>Pseudomonadota</taxon>
        <taxon>Gammaproteobacteria</taxon>
        <taxon>Oceanospirillales</taxon>
        <taxon>Endozoicomonadaceae</taxon>
        <taxon>Endozoicomonas</taxon>
    </lineage>
</organism>
<feature type="transmembrane region" description="Helical" evidence="1">
    <location>
        <begin position="323"/>
        <end position="342"/>
    </location>
</feature>
<keyword evidence="1" id="KW-0472">Membrane</keyword>
<feature type="transmembrane region" description="Helical" evidence="1">
    <location>
        <begin position="240"/>
        <end position="259"/>
    </location>
</feature>